<feature type="active site" description="Proton donor" evidence="6">
    <location>
        <position position="329"/>
    </location>
</feature>
<dbReference type="EC" id="3.2.1.52" evidence="3"/>
<protein>
    <recommendedName>
        <fullName evidence="3">beta-N-acetylhexosaminidase</fullName>
        <ecNumber evidence="3">3.2.1.52</ecNumber>
    </recommendedName>
</protein>
<dbReference type="STRING" id="1004.SAMN05661012_02254"/>
<evidence type="ECO:0000313" key="9">
    <source>
        <dbReference type="EMBL" id="SFW51269.1"/>
    </source>
</evidence>
<dbReference type="GO" id="GO:0016020">
    <property type="term" value="C:membrane"/>
    <property type="evidence" value="ECO:0007669"/>
    <property type="project" value="TreeGrafter"/>
</dbReference>
<dbReference type="EMBL" id="CP140154">
    <property type="protein sequence ID" value="WQG92827.1"/>
    <property type="molecule type" value="Genomic_DNA"/>
</dbReference>
<dbReference type="OrthoDB" id="726159at2"/>
<feature type="signal peptide" evidence="7">
    <location>
        <begin position="1"/>
        <end position="21"/>
    </location>
</feature>
<dbReference type="EMBL" id="FPIZ01000006">
    <property type="protein sequence ID" value="SFW51269.1"/>
    <property type="molecule type" value="Genomic_DNA"/>
</dbReference>
<dbReference type="InterPro" id="IPR011658">
    <property type="entry name" value="PA14_dom"/>
</dbReference>
<dbReference type="SMART" id="SM00758">
    <property type="entry name" value="PA14"/>
    <property type="match status" value="1"/>
</dbReference>
<sequence length="758" mass="84372">MKKLILSTLSALLCLYGTAQKKTADIMIIPEPKSLQSVPGSFVLNENALIHYEGAAAKTTAGLLNAFLQSVYGFRVETSDKPVPKVKSTAVIDIRETGGAPEAYTLFVNNGTIALKGDAAGLFYGLQTLQQLLPAEKNAAIHIPGVEISDAPRFAYRGLMLDVARHFYPPDYVKKFIDVMAQYKFNRFHWHLTEDQGWRIEIKKYPQLTKISSQRKETVVGHAARSNTYDGKPYGGYYTQNEIRDIVKYAAERHITIIPEIEMPGHSQAVLAAFPSFGYGKQYETMTTFGISKEVLNPANDSVFTFLQDVLTEVMELFPGRYIHIGGDECPKDRWKESPQVQALMQQLGLKDEHALQSYFIQRVEKFVNSKGRSIIGWDEILEGGLAPNATVMSWRGEAGGIAAAKEKHDVIMSPNTYLYLDYYQSPQATEPGRIGNYLSLNTVYNYEPLPPSLNAEEQQYIKGVQANIWTEYMPDQTYVDYMAWPRALALSEIAWSPVAKRSWSRFQKKAPTALAAIDKQGVHFRIPEPAQLKDTLIATASTSVTLTPGVKGAAIYYTIDGRGPDTNSKQYTQPFTINIPDNGTVVLQYIEVTPGGRKSNVYSTTYTRKPYREAVSVKPANNGLRFSAVYKNLPKTAKELPEKGDSSGTVAWLDVRPFLASKKDFGITYTGYVKVDADGMYTFNLLSDDGAVLYIDDEVVADNDGIHSTTEKVGVIGLKKGYHKIKIQYFNTGEIGWINVLLSKGGQALILRNSLFN</sequence>
<reference evidence="9 11" key="1">
    <citation type="submission" date="2016-11" db="EMBL/GenBank/DDBJ databases">
        <authorList>
            <person name="Jaros S."/>
            <person name="Januszkiewicz K."/>
            <person name="Wedrychowicz H."/>
        </authorList>
    </citation>
    <scope>NUCLEOTIDE SEQUENCE [LARGE SCALE GENOMIC DNA]</scope>
    <source>
        <strain evidence="9 11">DSM 784</strain>
    </source>
</reference>
<dbReference type="InterPro" id="IPR015883">
    <property type="entry name" value="Glyco_hydro_20_cat"/>
</dbReference>
<dbReference type="Gene3D" id="3.30.379.10">
    <property type="entry name" value="Chitobiase/beta-hexosaminidase domain 2-like"/>
    <property type="match status" value="1"/>
</dbReference>
<dbReference type="PRINTS" id="PR00738">
    <property type="entry name" value="GLHYDRLASE20"/>
</dbReference>
<comment type="similarity">
    <text evidence="2">Belongs to the glycosyl hydrolase 20 family.</text>
</comment>
<name>A0A1K1PUV7_9BACT</name>
<accession>A0A1K1PUV7</accession>
<evidence type="ECO:0000259" key="8">
    <source>
        <dbReference type="PROSITE" id="PS51820"/>
    </source>
</evidence>
<dbReference type="Gene3D" id="3.20.20.80">
    <property type="entry name" value="Glycosidases"/>
    <property type="match status" value="1"/>
</dbReference>
<keyword evidence="5" id="KW-0326">Glycosidase</keyword>
<evidence type="ECO:0000256" key="2">
    <source>
        <dbReference type="ARBA" id="ARBA00006285"/>
    </source>
</evidence>
<evidence type="ECO:0000256" key="5">
    <source>
        <dbReference type="ARBA" id="ARBA00023295"/>
    </source>
</evidence>
<proteinExistence type="inferred from homology"/>
<dbReference type="InterPro" id="IPR025705">
    <property type="entry name" value="Beta_hexosaminidase_sua/sub"/>
</dbReference>
<reference evidence="10 12" key="2">
    <citation type="submission" date="2023-11" db="EMBL/GenBank/DDBJ databases">
        <title>MicrobeMod: A computational toolkit for identifying prokaryotic methylation and restriction-modification with nanopore sequencing.</title>
        <authorList>
            <person name="Crits-Christoph A."/>
            <person name="Kang S.C."/>
            <person name="Lee H."/>
            <person name="Ostrov N."/>
        </authorList>
    </citation>
    <scope>NUCLEOTIDE SEQUENCE [LARGE SCALE GENOMIC DNA]</scope>
    <source>
        <strain evidence="10 12">ATCC 23090</strain>
    </source>
</reference>
<dbReference type="SUPFAM" id="SSF51445">
    <property type="entry name" value="(Trans)glycosidases"/>
    <property type="match status" value="1"/>
</dbReference>
<dbReference type="Pfam" id="PF02838">
    <property type="entry name" value="Glyco_hydro_20b"/>
    <property type="match status" value="1"/>
</dbReference>
<evidence type="ECO:0000256" key="3">
    <source>
        <dbReference type="ARBA" id="ARBA00012663"/>
    </source>
</evidence>
<dbReference type="InterPro" id="IPR017853">
    <property type="entry name" value="GH"/>
</dbReference>
<evidence type="ECO:0000313" key="11">
    <source>
        <dbReference type="Proteomes" id="UP000183788"/>
    </source>
</evidence>
<dbReference type="PANTHER" id="PTHR22600:SF57">
    <property type="entry name" value="BETA-N-ACETYLHEXOSAMINIDASE"/>
    <property type="match status" value="1"/>
</dbReference>
<dbReference type="InterPro" id="IPR015882">
    <property type="entry name" value="HEX_bac_N"/>
</dbReference>
<dbReference type="Pfam" id="PF00728">
    <property type="entry name" value="Glyco_hydro_20"/>
    <property type="match status" value="1"/>
</dbReference>
<feature type="chain" id="PRO_5012272853" description="beta-N-acetylhexosaminidase" evidence="7">
    <location>
        <begin position="22"/>
        <end position="758"/>
    </location>
</feature>
<dbReference type="GO" id="GO:0030203">
    <property type="term" value="P:glycosaminoglycan metabolic process"/>
    <property type="evidence" value="ECO:0007669"/>
    <property type="project" value="TreeGrafter"/>
</dbReference>
<dbReference type="PANTHER" id="PTHR22600">
    <property type="entry name" value="BETA-HEXOSAMINIDASE"/>
    <property type="match status" value="1"/>
</dbReference>
<dbReference type="SUPFAM" id="SSF56988">
    <property type="entry name" value="Anthrax protective antigen"/>
    <property type="match status" value="1"/>
</dbReference>
<gene>
    <name evidence="9" type="ORF">SAMN05661012_02254</name>
    <name evidence="10" type="ORF">SR876_15010</name>
</gene>
<dbReference type="AlphaFoldDB" id="A0A1K1PUV7"/>
<dbReference type="CDD" id="cd06563">
    <property type="entry name" value="GH20_chitobiase-like"/>
    <property type="match status" value="1"/>
</dbReference>
<comment type="catalytic activity">
    <reaction evidence="1">
        <text>Hydrolysis of terminal non-reducing N-acetyl-D-hexosamine residues in N-acetyl-beta-D-hexosaminides.</text>
        <dbReference type="EC" id="3.2.1.52"/>
    </reaction>
</comment>
<dbReference type="Gene3D" id="3.90.182.10">
    <property type="entry name" value="Toxin - Anthrax Protective Antigen,domain 1"/>
    <property type="match status" value="1"/>
</dbReference>
<keyword evidence="12" id="KW-1185">Reference proteome</keyword>
<evidence type="ECO:0000313" key="12">
    <source>
        <dbReference type="Proteomes" id="UP001326715"/>
    </source>
</evidence>
<keyword evidence="4" id="KW-0378">Hydrolase</keyword>
<evidence type="ECO:0000256" key="4">
    <source>
        <dbReference type="ARBA" id="ARBA00022801"/>
    </source>
</evidence>
<dbReference type="InterPro" id="IPR029018">
    <property type="entry name" value="Hex-like_dom2"/>
</dbReference>
<feature type="domain" description="PA14" evidence="8">
    <location>
        <begin position="620"/>
        <end position="758"/>
    </location>
</feature>
<dbReference type="Proteomes" id="UP001326715">
    <property type="component" value="Chromosome"/>
</dbReference>
<evidence type="ECO:0000256" key="7">
    <source>
        <dbReference type="SAM" id="SignalP"/>
    </source>
</evidence>
<dbReference type="SUPFAM" id="SSF55545">
    <property type="entry name" value="beta-N-acetylhexosaminidase-like domain"/>
    <property type="match status" value="1"/>
</dbReference>
<dbReference type="InterPro" id="IPR037524">
    <property type="entry name" value="PA14/GLEYA"/>
</dbReference>
<organism evidence="9 11">
    <name type="scientific">Chitinophaga sancti</name>
    <dbReference type="NCBI Taxonomy" id="1004"/>
    <lineage>
        <taxon>Bacteria</taxon>
        <taxon>Pseudomonadati</taxon>
        <taxon>Bacteroidota</taxon>
        <taxon>Chitinophagia</taxon>
        <taxon>Chitinophagales</taxon>
        <taxon>Chitinophagaceae</taxon>
        <taxon>Chitinophaga</taxon>
    </lineage>
</organism>
<evidence type="ECO:0000256" key="1">
    <source>
        <dbReference type="ARBA" id="ARBA00001231"/>
    </source>
</evidence>
<keyword evidence="7" id="KW-0732">Signal</keyword>
<dbReference type="Proteomes" id="UP000183788">
    <property type="component" value="Unassembled WGS sequence"/>
</dbReference>
<dbReference type="GO" id="GO:0005975">
    <property type="term" value="P:carbohydrate metabolic process"/>
    <property type="evidence" value="ECO:0007669"/>
    <property type="project" value="InterPro"/>
</dbReference>
<evidence type="ECO:0000256" key="6">
    <source>
        <dbReference type="PIRSR" id="PIRSR625705-1"/>
    </source>
</evidence>
<dbReference type="Pfam" id="PF07691">
    <property type="entry name" value="PA14"/>
    <property type="match status" value="1"/>
</dbReference>
<dbReference type="GO" id="GO:0004563">
    <property type="term" value="F:beta-N-acetylhexosaminidase activity"/>
    <property type="evidence" value="ECO:0007669"/>
    <property type="project" value="UniProtKB-EC"/>
</dbReference>
<dbReference type="InterPro" id="IPR059177">
    <property type="entry name" value="GH29D-like_dom"/>
</dbReference>
<evidence type="ECO:0000313" key="10">
    <source>
        <dbReference type="EMBL" id="WQG92827.1"/>
    </source>
</evidence>
<dbReference type="Pfam" id="PF13290">
    <property type="entry name" value="CHB_HEX_C_1"/>
    <property type="match status" value="1"/>
</dbReference>
<dbReference type="PROSITE" id="PS51820">
    <property type="entry name" value="PA14"/>
    <property type="match status" value="1"/>
</dbReference>
<dbReference type="RefSeq" id="WP_072359944.1">
    <property type="nucleotide sequence ID" value="NZ_CP139972.1"/>
</dbReference>